<evidence type="ECO:0000313" key="17">
    <source>
        <dbReference type="Proteomes" id="UP000032352"/>
    </source>
</evidence>
<feature type="binding site" evidence="12">
    <location>
        <position position="283"/>
    </location>
    <ligand>
        <name>FAD</name>
        <dbReference type="ChEBI" id="CHEBI:57692"/>
    </ligand>
</feature>
<protein>
    <recommendedName>
        <fullName evidence="4">Deoxyribodipyrimidine photo-lyase</fullName>
        <ecNumber evidence="3">4.1.99.3</ecNumber>
    </recommendedName>
    <alternativeName>
        <fullName evidence="8">DNA photolyase</fullName>
    </alternativeName>
    <alternativeName>
        <fullName evidence="11">Photoreactivating enzyme</fullName>
    </alternativeName>
</protein>
<dbReference type="KEGG" id="tvd:SG34_023000"/>
<dbReference type="PRINTS" id="PR00147">
    <property type="entry name" value="DNAPHOTLYASE"/>
</dbReference>
<dbReference type="Gene3D" id="3.40.50.620">
    <property type="entry name" value="HUPs"/>
    <property type="match status" value="1"/>
</dbReference>
<comment type="similarity">
    <text evidence="14">Belongs to the DNA photolyase family.</text>
</comment>
<evidence type="ECO:0000256" key="9">
    <source>
        <dbReference type="ARBA" id="ARBA00033999"/>
    </source>
</evidence>
<dbReference type="Gene3D" id="1.25.40.80">
    <property type="match status" value="1"/>
</dbReference>
<dbReference type="NCBIfam" id="NF007955">
    <property type="entry name" value="PRK10674.1"/>
    <property type="match status" value="1"/>
</dbReference>
<dbReference type="InterPro" id="IPR036134">
    <property type="entry name" value="Crypto/Photolyase_FAD-like_sf"/>
</dbReference>
<dbReference type="InterPro" id="IPR018394">
    <property type="entry name" value="DNA_photolyase_1_CS_C"/>
</dbReference>
<keyword evidence="6 12" id="KW-0274">FAD</keyword>
<reference evidence="16 17" key="1">
    <citation type="journal article" date="2015" name="Genome Announc.">
        <title>Draft Genome Sequences of Marine Isolates of Thalassomonas viridans and Thalassomonas actiniarum.</title>
        <authorList>
            <person name="Olonade I."/>
            <person name="van Zyl L.J."/>
            <person name="Trindade M."/>
        </authorList>
    </citation>
    <scope>NUCLEOTIDE SEQUENCE [LARGE SCALE GENOMIC DNA]</scope>
    <source>
        <strain evidence="16 17">XOM25</strain>
    </source>
</reference>
<feature type="domain" description="Photolyase/cryptochrome alpha/beta" evidence="15">
    <location>
        <begin position="1"/>
        <end position="138"/>
    </location>
</feature>
<evidence type="ECO:0000256" key="14">
    <source>
        <dbReference type="RuleBase" id="RU004182"/>
    </source>
</evidence>
<dbReference type="PROSITE" id="PS00394">
    <property type="entry name" value="DNA_PHOTOLYASES_1_1"/>
    <property type="match status" value="1"/>
</dbReference>
<proteinExistence type="inferred from homology"/>
<evidence type="ECO:0000256" key="6">
    <source>
        <dbReference type="ARBA" id="ARBA00022827"/>
    </source>
</evidence>
<feature type="site" description="Electron transfer via tryptophanyl radical" evidence="13">
    <location>
        <position position="318"/>
    </location>
</feature>
<organism evidence="16 17">
    <name type="scientific">Thalassomonas viridans</name>
    <dbReference type="NCBI Taxonomy" id="137584"/>
    <lineage>
        <taxon>Bacteria</taxon>
        <taxon>Pseudomonadati</taxon>
        <taxon>Pseudomonadota</taxon>
        <taxon>Gammaproteobacteria</taxon>
        <taxon>Alteromonadales</taxon>
        <taxon>Colwelliaceae</taxon>
        <taxon>Thalassomonas</taxon>
    </lineage>
</organism>
<sequence length="478" mass="56611">MLLWFRNDLRVHDNPALFYFLQQHWQAYQQQGEMPQMRALFFISHGQWLQHRVSDIKIDLILRHVDWLERELGKLGVRLEVVECDNFQQQVDYLGDYCREHNIRQVVVNDELEVNERARDRQLTALGIELLAFECDVIVPKGKLVNQDRQMFKVFTPFKKAWLKYVRQNGFDYIAKDKLSPFSRFSLEAGYEDGNEYRRIKYHTGLSDAWPLVDEVERRVIPEFLEEKLESYHELRDIPAIKGTSGLSPYLAIGALSPRYLLCQLINQNPDVLNAHDSPNFAWLNELIWREFYRHLMHHFPSLAKGKNFRSKYDSLVWSQDKALFKLWCQGRTGYPIVDAAMRQLNKTGWMHNRLRMIVASFLTKHLLIDWRWGENYFMESLIDGDLAANNGGWQWAASTGCDAQPYFRIFNPVLQSKKFDPKGTFIRKYLPELNSVPDNEVHFPHDYLRKNKLDIYWPAIVDHKFARERALNFYQGA</sequence>
<dbReference type="PROSITE" id="PS51645">
    <property type="entry name" value="PHR_CRY_ALPHA_BETA"/>
    <property type="match status" value="1"/>
</dbReference>
<dbReference type="GO" id="GO:0071949">
    <property type="term" value="F:FAD binding"/>
    <property type="evidence" value="ECO:0007669"/>
    <property type="project" value="TreeGrafter"/>
</dbReference>
<dbReference type="InterPro" id="IPR036155">
    <property type="entry name" value="Crypto/Photolyase_N_sf"/>
</dbReference>
<dbReference type="RefSeq" id="WP_044837204.1">
    <property type="nucleotide sequence ID" value="NZ_CP059733.1"/>
</dbReference>
<dbReference type="GO" id="GO:0000719">
    <property type="term" value="P:photoreactive repair"/>
    <property type="evidence" value="ECO:0007669"/>
    <property type="project" value="UniProtKB-ARBA"/>
</dbReference>
<dbReference type="InterPro" id="IPR014729">
    <property type="entry name" value="Rossmann-like_a/b/a_fold"/>
</dbReference>
<dbReference type="Proteomes" id="UP000032352">
    <property type="component" value="Chromosome"/>
</dbReference>
<keyword evidence="17" id="KW-1185">Reference proteome</keyword>
<dbReference type="GO" id="GO:0003904">
    <property type="term" value="F:deoxyribodipyrimidine photo-lyase activity"/>
    <property type="evidence" value="ECO:0007669"/>
    <property type="project" value="UniProtKB-EC"/>
</dbReference>
<dbReference type="EC" id="4.1.99.3" evidence="3"/>
<gene>
    <name evidence="16" type="primary">phrB</name>
    <name evidence="16" type="ORF">SG34_023000</name>
</gene>
<dbReference type="InterPro" id="IPR006050">
    <property type="entry name" value="DNA_photolyase_N"/>
</dbReference>
<evidence type="ECO:0000256" key="5">
    <source>
        <dbReference type="ARBA" id="ARBA00022630"/>
    </source>
</evidence>
<keyword evidence="5 12" id="KW-0285">Flavoprotein</keyword>
<dbReference type="Pfam" id="PF00875">
    <property type="entry name" value="DNA_photolyase"/>
    <property type="match status" value="1"/>
</dbReference>
<comment type="function">
    <text evidence="10">Involved in repair of UV radiation-induced DNA damage. Catalyzes the light-dependent monomerization (300-600 nm) of cyclobutyl pyrimidine dimers (in cis-syn configuration), which are formed between adjacent bases on the same DNA strand upon exposure to ultraviolet radiation.</text>
</comment>
<feature type="binding site" evidence="12">
    <location>
        <begin position="384"/>
        <end position="386"/>
    </location>
    <ligand>
        <name>FAD</name>
        <dbReference type="ChEBI" id="CHEBI:57692"/>
    </ligand>
</feature>
<feature type="binding site" evidence="12">
    <location>
        <position position="232"/>
    </location>
    <ligand>
        <name>FAD</name>
        <dbReference type="ChEBI" id="CHEBI:57692"/>
    </ligand>
</feature>
<evidence type="ECO:0000313" key="16">
    <source>
        <dbReference type="EMBL" id="WDE04183.1"/>
    </source>
</evidence>
<evidence type="ECO:0000256" key="12">
    <source>
        <dbReference type="PIRSR" id="PIRSR602081-1"/>
    </source>
</evidence>
<comment type="catalytic activity">
    <reaction evidence="9">
        <text>cyclobutadipyrimidine (in DNA) = 2 pyrimidine residues (in DNA).</text>
        <dbReference type="EC" id="4.1.99.3"/>
    </reaction>
</comment>
<keyword evidence="7 14" id="KW-0157">Chromophore</keyword>
<evidence type="ECO:0000256" key="4">
    <source>
        <dbReference type="ARBA" id="ARBA00014046"/>
    </source>
</evidence>
<dbReference type="PANTHER" id="PTHR11455:SF9">
    <property type="entry name" value="CRYPTOCHROME CIRCADIAN CLOCK 5 ISOFORM X1"/>
    <property type="match status" value="1"/>
</dbReference>
<dbReference type="GO" id="GO:0003677">
    <property type="term" value="F:DNA binding"/>
    <property type="evidence" value="ECO:0007669"/>
    <property type="project" value="TreeGrafter"/>
</dbReference>
<dbReference type="AlphaFoldDB" id="A0AAF0C7Y5"/>
<dbReference type="EMBL" id="CP059733">
    <property type="protein sequence ID" value="WDE04183.1"/>
    <property type="molecule type" value="Genomic_DNA"/>
</dbReference>
<dbReference type="PANTHER" id="PTHR11455">
    <property type="entry name" value="CRYPTOCHROME"/>
    <property type="match status" value="1"/>
</dbReference>
<reference evidence="16 17" key="2">
    <citation type="journal article" date="2022" name="Mar. Drugs">
        <title>Bioassay-Guided Fractionation Leads to the Detection of Cholic Acid Generated by the Rare Thalassomonas sp.</title>
        <authorList>
            <person name="Pheiffer F."/>
            <person name="Schneider Y.K."/>
            <person name="Hansen E.H."/>
            <person name="Andersen J.H."/>
            <person name="Isaksson J."/>
            <person name="Busche T."/>
            <person name="R C."/>
            <person name="Kalinowski J."/>
            <person name="Zyl L.V."/>
            <person name="Trindade M."/>
        </authorList>
    </citation>
    <scope>NUCLEOTIDE SEQUENCE [LARGE SCALE GENOMIC DNA]</scope>
    <source>
        <strain evidence="16 17">XOM25</strain>
    </source>
</reference>
<evidence type="ECO:0000256" key="1">
    <source>
        <dbReference type="ARBA" id="ARBA00001932"/>
    </source>
</evidence>
<evidence type="ECO:0000256" key="7">
    <source>
        <dbReference type="ARBA" id="ARBA00022991"/>
    </source>
</evidence>
<dbReference type="SUPFAM" id="SSF52425">
    <property type="entry name" value="Cryptochrome/photolyase, N-terminal domain"/>
    <property type="match status" value="1"/>
</dbReference>
<comment type="cofactor">
    <cofactor evidence="12">
        <name>FAD</name>
        <dbReference type="ChEBI" id="CHEBI:57692"/>
    </cofactor>
    <text evidence="12">Binds 1 FAD per subunit.</text>
</comment>
<comment type="cofactor">
    <cofactor evidence="1">
        <name>(6R)-5,10-methylene-5,6,7,8-tetrahydrofolate</name>
        <dbReference type="ChEBI" id="CHEBI:15636"/>
    </cofactor>
</comment>
<evidence type="ECO:0000259" key="15">
    <source>
        <dbReference type="PROSITE" id="PS51645"/>
    </source>
</evidence>
<accession>A0AAF0C7Y5</accession>
<feature type="site" description="Electron transfer via tryptophanyl radical" evidence="13">
    <location>
        <position position="371"/>
    </location>
</feature>
<dbReference type="InterPro" id="IPR005101">
    <property type="entry name" value="Cryptochr/Photolyase_FAD-bd"/>
</dbReference>
<dbReference type="PROSITE" id="PS00691">
    <property type="entry name" value="DNA_PHOTOLYASES_1_2"/>
    <property type="match status" value="1"/>
</dbReference>
<evidence type="ECO:0000256" key="10">
    <source>
        <dbReference type="ARBA" id="ARBA00059220"/>
    </source>
</evidence>
<comment type="similarity">
    <text evidence="2">Belongs to the DNA photolyase class-1 family.</text>
</comment>
<keyword evidence="16" id="KW-0456">Lyase</keyword>
<feature type="binding site" evidence="12">
    <location>
        <begin position="244"/>
        <end position="248"/>
    </location>
    <ligand>
        <name>FAD</name>
        <dbReference type="ChEBI" id="CHEBI:57692"/>
    </ligand>
</feature>
<evidence type="ECO:0000256" key="13">
    <source>
        <dbReference type="PIRSR" id="PIRSR602081-2"/>
    </source>
</evidence>
<dbReference type="Pfam" id="PF03441">
    <property type="entry name" value="FAD_binding_7"/>
    <property type="match status" value="1"/>
</dbReference>
<dbReference type="GO" id="GO:0009416">
    <property type="term" value="P:response to light stimulus"/>
    <property type="evidence" value="ECO:0007669"/>
    <property type="project" value="TreeGrafter"/>
</dbReference>
<name>A0AAF0C7Y5_9GAMM</name>
<evidence type="ECO:0000256" key="3">
    <source>
        <dbReference type="ARBA" id="ARBA00013149"/>
    </source>
</evidence>
<dbReference type="InterPro" id="IPR002081">
    <property type="entry name" value="Cryptochrome/DNA_photolyase_1"/>
</dbReference>
<dbReference type="Gene3D" id="1.10.579.10">
    <property type="entry name" value="DNA Cyclobutane Dipyrimidine Photolyase, subunit A, domain 3"/>
    <property type="match status" value="1"/>
</dbReference>
<feature type="binding site" evidence="12">
    <location>
        <begin position="286"/>
        <end position="293"/>
    </location>
    <ligand>
        <name>FAD</name>
        <dbReference type="ChEBI" id="CHEBI:57692"/>
    </ligand>
</feature>
<dbReference type="SUPFAM" id="SSF48173">
    <property type="entry name" value="Cryptochrome/photolyase FAD-binding domain"/>
    <property type="match status" value="1"/>
</dbReference>
<evidence type="ECO:0000256" key="2">
    <source>
        <dbReference type="ARBA" id="ARBA00005862"/>
    </source>
</evidence>
<dbReference type="FunFam" id="1.10.579.10:FF:000003">
    <property type="entry name" value="Deoxyribodipyrimidine photo-lyase"/>
    <property type="match status" value="1"/>
</dbReference>
<feature type="site" description="Electron transfer via tryptophanyl radical" evidence="13">
    <location>
        <position position="394"/>
    </location>
</feature>
<evidence type="ECO:0000256" key="8">
    <source>
        <dbReference type="ARBA" id="ARBA00031671"/>
    </source>
</evidence>
<evidence type="ECO:0000256" key="11">
    <source>
        <dbReference type="ARBA" id="ARBA00083107"/>
    </source>
</evidence>